<dbReference type="Proteomes" id="UP000245535">
    <property type="component" value="Unassembled WGS sequence"/>
</dbReference>
<evidence type="ECO:0000256" key="5">
    <source>
        <dbReference type="SAM" id="Phobius"/>
    </source>
</evidence>
<dbReference type="PANTHER" id="PTHR11662:SF285">
    <property type="entry name" value="HEXURONATE TRANSPORTER"/>
    <property type="match status" value="1"/>
</dbReference>
<accession>A0A315ZHS0</accession>
<organism evidence="7 8">
    <name type="scientific">Sediminitomix flava</name>
    <dbReference type="NCBI Taxonomy" id="379075"/>
    <lineage>
        <taxon>Bacteria</taxon>
        <taxon>Pseudomonadati</taxon>
        <taxon>Bacteroidota</taxon>
        <taxon>Cytophagia</taxon>
        <taxon>Cytophagales</taxon>
        <taxon>Flammeovirgaceae</taxon>
        <taxon>Sediminitomix</taxon>
    </lineage>
</organism>
<dbReference type="InterPro" id="IPR011701">
    <property type="entry name" value="MFS"/>
</dbReference>
<dbReference type="GO" id="GO:0015134">
    <property type="term" value="F:hexuronate transmembrane transporter activity"/>
    <property type="evidence" value="ECO:0007669"/>
    <property type="project" value="TreeGrafter"/>
</dbReference>
<feature type="transmembrane region" description="Helical" evidence="5">
    <location>
        <begin position="268"/>
        <end position="292"/>
    </location>
</feature>
<evidence type="ECO:0000259" key="6">
    <source>
        <dbReference type="PROSITE" id="PS50850"/>
    </source>
</evidence>
<feature type="domain" description="Major facilitator superfamily (MFS) profile" evidence="6">
    <location>
        <begin position="10"/>
        <end position="415"/>
    </location>
</feature>
<dbReference type="CDD" id="cd17319">
    <property type="entry name" value="MFS_ExuT_GudP_like"/>
    <property type="match status" value="1"/>
</dbReference>
<evidence type="ECO:0000313" key="8">
    <source>
        <dbReference type="Proteomes" id="UP000245535"/>
    </source>
</evidence>
<dbReference type="GO" id="GO:0016020">
    <property type="term" value="C:membrane"/>
    <property type="evidence" value="ECO:0007669"/>
    <property type="project" value="UniProtKB-SubCell"/>
</dbReference>
<evidence type="ECO:0000313" key="7">
    <source>
        <dbReference type="EMBL" id="PWJ44759.1"/>
    </source>
</evidence>
<comment type="subcellular location">
    <subcellularLocation>
        <location evidence="1">Membrane</location>
        <topology evidence="1">Multi-pass membrane protein</topology>
    </subcellularLocation>
</comment>
<reference evidence="7 8" key="1">
    <citation type="submission" date="2018-03" db="EMBL/GenBank/DDBJ databases">
        <title>Genomic Encyclopedia of Archaeal and Bacterial Type Strains, Phase II (KMG-II): from individual species to whole genera.</title>
        <authorList>
            <person name="Goeker M."/>
        </authorList>
    </citation>
    <scope>NUCLEOTIDE SEQUENCE [LARGE SCALE GENOMIC DNA]</scope>
    <source>
        <strain evidence="7 8">DSM 28229</strain>
    </source>
</reference>
<feature type="transmembrane region" description="Helical" evidence="5">
    <location>
        <begin position="6"/>
        <end position="24"/>
    </location>
</feature>
<proteinExistence type="predicted"/>
<dbReference type="SUPFAM" id="SSF103473">
    <property type="entry name" value="MFS general substrate transporter"/>
    <property type="match status" value="1"/>
</dbReference>
<sequence>MKIKGLRWWITGLVSFATIINYIDRNALAIMWPTVSKDLGMTKDDYALLITAFMIFYALGQSVFGKLFDKIGTRMGFVTSILIWSISIGFHSVVKGITGLSILRGTLAFGEAGNWPGATKANAEWFPQKERATAQGLFNAGASAGAVISAPLIAILFGVFGWRNTFLFVSVLGALWMIPWLIFYKAAPKKHPWITQKEKEYILSGQIENEKLAEDDKGMTWLELFKMRKSWSVILSRFFLDPIWWLFVSWLPIYLADQFGFNVKEIGMFAWVPYVGAAVGSVSGGLLAGKLLRAGRDINFARKLPIVIGGAIMLPSLLATAYASTPLSAVLLIALILFGFQFAISNIQTLPSDFLSGKSVGSLAGLSGSAAVIGVLITTWIVPVITKDSYVPFFILGAVLVPLGLFSVFLSGDLNAQKEKQTSEKETALEAEID</sequence>
<dbReference type="RefSeq" id="WP_109616597.1">
    <property type="nucleotide sequence ID" value="NZ_QGDO01000001.1"/>
</dbReference>
<dbReference type="AlphaFoldDB" id="A0A315ZHS0"/>
<keyword evidence="3 5" id="KW-1133">Transmembrane helix</keyword>
<keyword evidence="2 5" id="KW-0812">Transmembrane</keyword>
<evidence type="ECO:0000256" key="2">
    <source>
        <dbReference type="ARBA" id="ARBA00022692"/>
    </source>
</evidence>
<feature type="transmembrane region" description="Helical" evidence="5">
    <location>
        <begin position="76"/>
        <end position="94"/>
    </location>
</feature>
<feature type="transmembrane region" description="Helical" evidence="5">
    <location>
        <begin position="234"/>
        <end position="256"/>
    </location>
</feature>
<evidence type="ECO:0000256" key="1">
    <source>
        <dbReference type="ARBA" id="ARBA00004141"/>
    </source>
</evidence>
<feature type="transmembrane region" description="Helical" evidence="5">
    <location>
        <begin position="304"/>
        <end position="323"/>
    </location>
</feature>
<dbReference type="InterPro" id="IPR050382">
    <property type="entry name" value="MFS_Na/Anion_cotransporter"/>
</dbReference>
<feature type="transmembrane region" description="Helical" evidence="5">
    <location>
        <begin position="45"/>
        <end position="64"/>
    </location>
</feature>
<feature type="transmembrane region" description="Helical" evidence="5">
    <location>
        <begin position="329"/>
        <end position="347"/>
    </location>
</feature>
<dbReference type="Gene3D" id="1.20.1250.20">
    <property type="entry name" value="MFS general substrate transporter like domains"/>
    <property type="match status" value="2"/>
</dbReference>
<dbReference type="PROSITE" id="PS50850">
    <property type="entry name" value="MFS"/>
    <property type="match status" value="1"/>
</dbReference>
<evidence type="ECO:0000256" key="3">
    <source>
        <dbReference type="ARBA" id="ARBA00022989"/>
    </source>
</evidence>
<name>A0A315ZHS0_SEDFL</name>
<dbReference type="OrthoDB" id="9781156at2"/>
<feature type="transmembrane region" description="Helical" evidence="5">
    <location>
        <begin position="359"/>
        <end position="383"/>
    </location>
</feature>
<feature type="transmembrane region" description="Helical" evidence="5">
    <location>
        <begin position="137"/>
        <end position="160"/>
    </location>
</feature>
<keyword evidence="8" id="KW-1185">Reference proteome</keyword>
<dbReference type="Pfam" id="PF07690">
    <property type="entry name" value="MFS_1"/>
    <property type="match status" value="1"/>
</dbReference>
<dbReference type="InterPro" id="IPR036259">
    <property type="entry name" value="MFS_trans_sf"/>
</dbReference>
<feature type="transmembrane region" description="Helical" evidence="5">
    <location>
        <begin position="389"/>
        <end position="410"/>
    </location>
</feature>
<protein>
    <submittedName>
        <fullName evidence="7">ACS family hexuronate transporter-like MFS transporter</fullName>
    </submittedName>
</protein>
<dbReference type="EMBL" id="QGDO01000001">
    <property type="protein sequence ID" value="PWJ44759.1"/>
    <property type="molecule type" value="Genomic_DNA"/>
</dbReference>
<dbReference type="PANTHER" id="PTHR11662">
    <property type="entry name" value="SOLUTE CARRIER FAMILY 17"/>
    <property type="match status" value="1"/>
</dbReference>
<evidence type="ECO:0000256" key="4">
    <source>
        <dbReference type="ARBA" id="ARBA00023136"/>
    </source>
</evidence>
<comment type="caution">
    <text evidence="7">The sequence shown here is derived from an EMBL/GenBank/DDBJ whole genome shotgun (WGS) entry which is preliminary data.</text>
</comment>
<keyword evidence="4 5" id="KW-0472">Membrane</keyword>
<feature type="transmembrane region" description="Helical" evidence="5">
    <location>
        <begin position="166"/>
        <end position="184"/>
    </location>
</feature>
<dbReference type="InterPro" id="IPR020846">
    <property type="entry name" value="MFS_dom"/>
</dbReference>
<gene>
    <name evidence="7" type="ORF">BC781_1011130</name>
</gene>